<evidence type="ECO:0000313" key="12">
    <source>
        <dbReference type="EMBL" id="MCE7509879.1"/>
    </source>
</evidence>
<feature type="region of interest" description="Disordered" evidence="9">
    <location>
        <begin position="171"/>
        <end position="196"/>
    </location>
</feature>
<evidence type="ECO:0000256" key="3">
    <source>
        <dbReference type="ARBA" id="ARBA00022475"/>
    </source>
</evidence>
<dbReference type="EMBL" id="JAJVKT010000018">
    <property type="protein sequence ID" value="MCE7509879.1"/>
    <property type="molecule type" value="Genomic_DNA"/>
</dbReference>
<evidence type="ECO:0000256" key="6">
    <source>
        <dbReference type="ARBA" id="ARBA00022927"/>
    </source>
</evidence>
<dbReference type="InterPro" id="IPR036034">
    <property type="entry name" value="PDZ_sf"/>
</dbReference>
<dbReference type="GeneID" id="94688225"/>
<keyword evidence="6" id="KW-0653">Protein transport</keyword>
<name>A0A9Q3ZGT4_9GAMM</name>
<feature type="domain" description="Type II secretion system protein GspC N-terminal" evidence="11">
    <location>
        <begin position="23"/>
        <end position="163"/>
    </location>
</feature>
<keyword evidence="5 10" id="KW-0812">Transmembrane</keyword>
<organism evidence="12 13">
    <name type="scientific">Alloalcanivorax xenomutans</name>
    <dbReference type="NCBI Taxonomy" id="1094342"/>
    <lineage>
        <taxon>Bacteria</taxon>
        <taxon>Pseudomonadati</taxon>
        <taxon>Pseudomonadota</taxon>
        <taxon>Gammaproteobacteria</taxon>
        <taxon>Oceanospirillales</taxon>
        <taxon>Alcanivoracaceae</taxon>
        <taxon>Alloalcanivorax</taxon>
    </lineage>
</organism>
<dbReference type="Pfam" id="PF11356">
    <property type="entry name" value="T2SSC"/>
    <property type="match status" value="1"/>
</dbReference>
<evidence type="ECO:0000256" key="2">
    <source>
        <dbReference type="ARBA" id="ARBA00022448"/>
    </source>
</evidence>
<gene>
    <name evidence="12" type="ORF">LZG35_14670</name>
</gene>
<evidence type="ECO:0000256" key="4">
    <source>
        <dbReference type="ARBA" id="ARBA00022519"/>
    </source>
</evidence>
<evidence type="ECO:0000256" key="8">
    <source>
        <dbReference type="ARBA" id="ARBA00023136"/>
    </source>
</evidence>
<dbReference type="GO" id="GO:0005886">
    <property type="term" value="C:plasma membrane"/>
    <property type="evidence" value="ECO:0007669"/>
    <property type="project" value="UniProtKB-SubCell"/>
</dbReference>
<comment type="caution">
    <text evidence="12">The sequence shown here is derived from an EMBL/GenBank/DDBJ whole genome shotgun (WGS) entry which is preliminary data.</text>
</comment>
<protein>
    <recommendedName>
        <fullName evidence="11">Type II secretion system protein GspC N-terminal domain-containing protein</fullName>
    </recommendedName>
</protein>
<evidence type="ECO:0000256" key="1">
    <source>
        <dbReference type="ARBA" id="ARBA00004533"/>
    </source>
</evidence>
<feature type="compositionally biased region" description="Pro residues" evidence="9">
    <location>
        <begin position="177"/>
        <end position="193"/>
    </location>
</feature>
<keyword evidence="2" id="KW-0813">Transport</keyword>
<proteinExistence type="predicted"/>
<keyword evidence="7 10" id="KW-1133">Transmembrane helix</keyword>
<evidence type="ECO:0000256" key="10">
    <source>
        <dbReference type="SAM" id="Phobius"/>
    </source>
</evidence>
<dbReference type="KEGG" id="axe:P40_18065"/>
<feature type="transmembrane region" description="Helical" evidence="10">
    <location>
        <begin position="21"/>
        <end position="40"/>
    </location>
</feature>
<reference evidence="12" key="1">
    <citation type="submission" date="2022-01" db="EMBL/GenBank/DDBJ databases">
        <authorList>
            <person name="Karlyshev A.V."/>
            <person name="Jaspars M."/>
        </authorList>
    </citation>
    <scope>NUCLEOTIDE SEQUENCE</scope>
    <source>
        <strain evidence="12">AGSA3-2</strain>
    </source>
</reference>
<dbReference type="Proteomes" id="UP001107961">
    <property type="component" value="Unassembled WGS sequence"/>
</dbReference>
<comment type="subcellular location">
    <subcellularLocation>
        <location evidence="1">Cell inner membrane</location>
    </subcellularLocation>
</comment>
<dbReference type="InterPro" id="IPR024961">
    <property type="entry name" value="T2SS_GspC_N"/>
</dbReference>
<sequence>MIQWAQRGNTQQWLPPLRLAVMLLLLVGLAYLIAQTVWLLSYGPNDPVPESGLRTVSASGQGGERRGISPSEMESWNLFGVYQAQEEASDKPVDAPDTRLKLQLLGVFRSLDRTQSSAIVAESGGDAELYRIGDALPGNATVEEIYADRIILKRVGQLETLRLSELAALGGVSVSSRPPPPPPPRRPQEPAPPAEADLGQQRTTLIRQLGLKAVTSGESQGYSLGSSAPKQLIEQVGLNQGDVILSVNGYPLGTEENDLAALQSFQESQSATIVVQRGDQEFTVSYPP</sequence>
<keyword evidence="13" id="KW-1185">Reference proteome</keyword>
<dbReference type="AlphaFoldDB" id="A0A9Q3ZGT4"/>
<dbReference type="Gene3D" id="2.30.30.830">
    <property type="match status" value="1"/>
</dbReference>
<keyword evidence="4" id="KW-0997">Cell inner membrane</keyword>
<accession>A0A9Q3ZGT4</accession>
<dbReference type="GO" id="GO:0015031">
    <property type="term" value="P:protein transport"/>
    <property type="evidence" value="ECO:0007669"/>
    <property type="project" value="UniProtKB-KW"/>
</dbReference>
<evidence type="ECO:0000256" key="5">
    <source>
        <dbReference type="ARBA" id="ARBA00022692"/>
    </source>
</evidence>
<dbReference type="Gene3D" id="2.30.42.10">
    <property type="match status" value="1"/>
</dbReference>
<dbReference type="RefSeq" id="WP_022995822.1">
    <property type="nucleotide sequence ID" value="NZ_CBDDTQ010000006.1"/>
</dbReference>
<evidence type="ECO:0000256" key="9">
    <source>
        <dbReference type="SAM" id="MobiDB-lite"/>
    </source>
</evidence>
<keyword evidence="8 10" id="KW-0472">Membrane</keyword>
<keyword evidence="3" id="KW-1003">Cell membrane</keyword>
<dbReference type="SUPFAM" id="SSF50156">
    <property type="entry name" value="PDZ domain-like"/>
    <property type="match status" value="1"/>
</dbReference>
<evidence type="ECO:0000313" key="13">
    <source>
        <dbReference type="Proteomes" id="UP001107961"/>
    </source>
</evidence>
<evidence type="ECO:0000259" key="11">
    <source>
        <dbReference type="Pfam" id="PF11356"/>
    </source>
</evidence>
<evidence type="ECO:0000256" key="7">
    <source>
        <dbReference type="ARBA" id="ARBA00022989"/>
    </source>
</evidence>